<sequence length="504" mass="53469">MCHTITKTERDQLMFSCNTKHLKDLGAAAAPAAAVVQDTGSTGFAAAGARRMAAAADAASEFSWALRKAAASGTQADRTSLRVLGEALKVSKVSHRIRKPSLPLPAIQLKPPVIIHTYSPKIIHTEPESFMSLVQKLTGSSDTRLRHLNADRGSSTASCKPLVLDPEDNDHDALRQLLLAQQENETHDAEGIQSTTRQQLQELQSELRQAAATGRSDCFSSPSSSSEADEYSRFASSTGGVVTAKKNMKLQYDDTSRSTSPKSPLPSCSYGSAAGQLQDLGQELLNSSVFFSAGAFDQQAVPLTCGIKSEPADLLSPIFSFSDLTFLAAEVPGTFDAAARTSCCSTSSSTSRLMGSQRSQQLHEHQDQMMSFSGSAAFRGAASQALNPSYIDVSYPNFASTSGNYLSPGLSCTAGDCMMIHFPALTPSCNAAMWSPSFLDCLNTTTTTTSSCCISPAALTPLPFITHSASPSYSPAAGTPSTNNNIVSLRDIQAMNDVELLRGF</sequence>
<dbReference type="PANTHER" id="PTHR33143">
    <property type="entry name" value="F16F4.1 PROTEIN-RELATED"/>
    <property type="match status" value="1"/>
</dbReference>
<evidence type="ECO:0000313" key="4">
    <source>
        <dbReference type="Proteomes" id="UP001497512"/>
    </source>
</evidence>
<accession>A0ABP0THB1</accession>
<feature type="compositionally biased region" description="Low complexity" evidence="1">
    <location>
        <begin position="193"/>
        <end position="212"/>
    </location>
</feature>
<evidence type="ECO:0000313" key="3">
    <source>
        <dbReference type="EMBL" id="CAK9196237.1"/>
    </source>
</evidence>
<proteinExistence type="predicted"/>
<organism evidence="3 4">
    <name type="scientific">Sphagnum troendelagicum</name>
    <dbReference type="NCBI Taxonomy" id="128251"/>
    <lineage>
        <taxon>Eukaryota</taxon>
        <taxon>Viridiplantae</taxon>
        <taxon>Streptophyta</taxon>
        <taxon>Embryophyta</taxon>
        <taxon>Bryophyta</taxon>
        <taxon>Sphagnophytina</taxon>
        <taxon>Sphagnopsida</taxon>
        <taxon>Sphagnales</taxon>
        <taxon>Sphagnaceae</taxon>
        <taxon>Sphagnum</taxon>
    </lineage>
</organism>
<name>A0ABP0THB1_9BRYO</name>
<feature type="domain" description="VQ" evidence="2">
    <location>
        <begin position="117"/>
        <end position="143"/>
    </location>
</feature>
<reference evidence="3" key="1">
    <citation type="submission" date="2024-02" db="EMBL/GenBank/DDBJ databases">
        <authorList>
            <consortium name="ELIXIR-Norway"/>
            <consortium name="Elixir Norway"/>
        </authorList>
    </citation>
    <scope>NUCLEOTIDE SEQUENCE</scope>
</reference>
<gene>
    <name evidence="3" type="ORF">CSSPTR1EN2_LOCUS3373</name>
</gene>
<evidence type="ECO:0000259" key="2">
    <source>
        <dbReference type="Pfam" id="PF05678"/>
    </source>
</evidence>
<dbReference type="Pfam" id="PF05678">
    <property type="entry name" value="VQ"/>
    <property type="match status" value="1"/>
</dbReference>
<dbReference type="Proteomes" id="UP001497512">
    <property type="component" value="Chromosome 11"/>
</dbReference>
<keyword evidence="4" id="KW-1185">Reference proteome</keyword>
<dbReference type="InterPro" id="IPR039607">
    <property type="entry name" value="VQ_8/17/18/20/21/25"/>
</dbReference>
<dbReference type="EMBL" id="OZ019903">
    <property type="protein sequence ID" value="CAK9196237.1"/>
    <property type="molecule type" value="Genomic_DNA"/>
</dbReference>
<dbReference type="PANTHER" id="PTHR33143:SF6">
    <property type="entry name" value="OS08G0102900 PROTEIN"/>
    <property type="match status" value="1"/>
</dbReference>
<feature type="region of interest" description="Disordered" evidence="1">
    <location>
        <begin position="184"/>
        <end position="232"/>
    </location>
</feature>
<evidence type="ECO:0000256" key="1">
    <source>
        <dbReference type="SAM" id="MobiDB-lite"/>
    </source>
</evidence>
<dbReference type="InterPro" id="IPR008889">
    <property type="entry name" value="VQ"/>
</dbReference>
<protein>
    <recommendedName>
        <fullName evidence="2">VQ domain-containing protein</fullName>
    </recommendedName>
</protein>